<keyword evidence="4 6" id="KW-1133">Transmembrane helix</keyword>
<feature type="transmembrane region" description="Helical" evidence="6">
    <location>
        <begin position="75"/>
        <end position="100"/>
    </location>
</feature>
<dbReference type="EMBL" id="LT670817">
    <property type="protein sequence ID" value="SHH99438.1"/>
    <property type="molecule type" value="Genomic_DNA"/>
</dbReference>
<keyword evidence="5 6" id="KW-0472">Membrane</keyword>
<evidence type="ECO:0000256" key="6">
    <source>
        <dbReference type="SAM" id="Phobius"/>
    </source>
</evidence>
<feature type="transmembrane region" description="Helical" evidence="6">
    <location>
        <begin position="121"/>
        <end position="141"/>
    </location>
</feature>
<dbReference type="PANTHER" id="PTHR30250:SF11">
    <property type="entry name" value="O-ANTIGEN TRANSPORTER-RELATED"/>
    <property type="match status" value="1"/>
</dbReference>
<feature type="transmembrane region" description="Helical" evidence="6">
    <location>
        <begin position="425"/>
        <end position="445"/>
    </location>
</feature>
<evidence type="ECO:0000313" key="7">
    <source>
        <dbReference type="EMBL" id="SHH99438.1"/>
    </source>
</evidence>
<evidence type="ECO:0000256" key="5">
    <source>
        <dbReference type="ARBA" id="ARBA00023136"/>
    </source>
</evidence>
<feature type="transmembrane region" description="Helical" evidence="6">
    <location>
        <begin position="212"/>
        <end position="232"/>
    </location>
</feature>
<dbReference type="InterPro" id="IPR050833">
    <property type="entry name" value="Poly_Biosynth_Transport"/>
</dbReference>
<evidence type="ECO:0000256" key="3">
    <source>
        <dbReference type="ARBA" id="ARBA00022692"/>
    </source>
</evidence>
<feature type="transmembrane region" description="Helical" evidence="6">
    <location>
        <begin position="326"/>
        <end position="351"/>
    </location>
</feature>
<dbReference type="CDD" id="cd13128">
    <property type="entry name" value="MATE_Wzx_like"/>
    <property type="match status" value="1"/>
</dbReference>
<evidence type="ECO:0000256" key="2">
    <source>
        <dbReference type="ARBA" id="ARBA00022475"/>
    </source>
</evidence>
<dbReference type="RefSeq" id="WP_079605582.1">
    <property type="nucleotide sequence ID" value="NZ_LT670817.1"/>
</dbReference>
<feature type="transmembrane region" description="Helical" evidence="6">
    <location>
        <begin position="187"/>
        <end position="206"/>
    </location>
</feature>
<evidence type="ECO:0000313" key="8">
    <source>
        <dbReference type="Proteomes" id="UP000189796"/>
    </source>
</evidence>
<gene>
    <name evidence="7" type="ORF">SAMN05443248_7361</name>
</gene>
<evidence type="ECO:0000256" key="4">
    <source>
        <dbReference type="ARBA" id="ARBA00022989"/>
    </source>
</evidence>
<protein>
    <submittedName>
        <fullName evidence="7">Membrane protein involved in the export of O-antigen and teichoic acid</fullName>
    </submittedName>
</protein>
<dbReference type="Pfam" id="PF01943">
    <property type="entry name" value="Polysacc_synt"/>
    <property type="match status" value="1"/>
</dbReference>
<feature type="transmembrane region" description="Helical" evidence="6">
    <location>
        <begin position="252"/>
        <end position="271"/>
    </location>
</feature>
<dbReference type="PANTHER" id="PTHR30250">
    <property type="entry name" value="PST FAMILY PREDICTED COLANIC ACID TRANSPORTER"/>
    <property type="match status" value="1"/>
</dbReference>
<accession>A0A1M5XIR0</accession>
<feature type="transmembrane region" description="Helical" evidence="6">
    <location>
        <begin position="40"/>
        <end position="63"/>
    </location>
</feature>
<name>A0A1M5XIR0_9BRAD</name>
<dbReference type="Proteomes" id="UP000189796">
    <property type="component" value="Chromosome I"/>
</dbReference>
<feature type="transmembrane region" description="Helical" evidence="6">
    <location>
        <begin position="286"/>
        <end position="305"/>
    </location>
</feature>
<sequence>MAVMDAQSETALSRGVIARVRSMLGGLLGGSSEASVTRRLAGIIFMIRVISAALAYLSQILLARWMGGSDYGVYVYVWTWVLLLGSMMDFGISASAQKIIPEYRTRGEHALLRGFLSGSRWMTFAVSVAVSLLLAGVVKLLSPWIDANTILPLYIGCITLPAFVVANTQDGIARSHDWMRLGLMPQFIVRQSLIIGFTAGAFALGFHLGATAAMLASAAAVWIAMIGQMIVLNRRLGGHMESGPKAYDFRGWLAISLPILLVESFYLLLSYTDVLVLQQFRSSEEVGVYFAVVKTLALVSFIHYAMSATTAHRFAEYHALGDKARLSAYVAHAIKWTFWPSLAATILLLAFGKPLLWLFGPQFVTGYDIMFVAAIGLVVRSAIGPVERLLNMLGHQHICALAYALAFVMNVALCIALVPRFGGHGAAAATSISLVFETVLLFWIVRQRLGLHVLAFGKRD</sequence>
<keyword evidence="2" id="KW-1003">Cell membrane</keyword>
<feature type="transmembrane region" description="Helical" evidence="6">
    <location>
        <begin position="147"/>
        <end position="166"/>
    </location>
</feature>
<organism evidence="7 8">
    <name type="scientific">Bradyrhizobium erythrophlei</name>
    <dbReference type="NCBI Taxonomy" id="1437360"/>
    <lineage>
        <taxon>Bacteria</taxon>
        <taxon>Pseudomonadati</taxon>
        <taxon>Pseudomonadota</taxon>
        <taxon>Alphaproteobacteria</taxon>
        <taxon>Hyphomicrobiales</taxon>
        <taxon>Nitrobacteraceae</taxon>
        <taxon>Bradyrhizobium</taxon>
    </lineage>
</organism>
<feature type="transmembrane region" description="Helical" evidence="6">
    <location>
        <begin position="400"/>
        <end position="419"/>
    </location>
</feature>
<feature type="transmembrane region" description="Helical" evidence="6">
    <location>
        <begin position="357"/>
        <end position="379"/>
    </location>
</feature>
<reference evidence="7 8" key="1">
    <citation type="submission" date="2016-11" db="EMBL/GenBank/DDBJ databases">
        <authorList>
            <person name="Jaros S."/>
            <person name="Januszkiewicz K."/>
            <person name="Wedrychowicz H."/>
        </authorList>
    </citation>
    <scope>NUCLEOTIDE SEQUENCE [LARGE SCALE GENOMIC DNA]</scope>
    <source>
        <strain evidence="7 8">GAS138</strain>
    </source>
</reference>
<dbReference type="GO" id="GO:0005886">
    <property type="term" value="C:plasma membrane"/>
    <property type="evidence" value="ECO:0007669"/>
    <property type="project" value="UniProtKB-SubCell"/>
</dbReference>
<dbReference type="InterPro" id="IPR002797">
    <property type="entry name" value="Polysacc_synth"/>
</dbReference>
<comment type="subcellular location">
    <subcellularLocation>
        <location evidence="1">Cell membrane</location>
        <topology evidence="1">Multi-pass membrane protein</topology>
    </subcellularLocation>
</comment>
<evidence type="ECO:0000256" key="1">
    <source>
        <dbReference type="ARBA" id="ARBA00004651"/>
    </source>
</evidence>
<keyword evidence="3 6" id="KW-0812">Transmembrane</keyword>
<proteinExistence type="predicted"/>
<dbReference type="AlphaFoldDB" id="A0A1M5XIR0"/>